<dbReference type="EMBL" id="BAAAHB010000011">
    <property type="protein sequence ID" value="GAA0453902.1"/>
    <property type="molecule type" value="Genomic_DNA"/>
</dbReference>
<keyword evidence="3" id="KW-1185">Reference proteome</keyword>
<dbReference type="Proteomes" id="UP001499895">
    <property type="component" value="Unassembled WGS sequence"/>
</dbReference>
<organism evidence="2 3">
    <name type="scientific">Streptomyces stramineus</name>
    <dbReference type="NCBI Taxonomy" id="173861"/>
    <lineage>
        <taxon>Bacteria</taxon>
        <taxon>Bacillati</taxon>
        <taxon>Actinomycetota</taxon>
        <taxon>Actinomycetes</taxon>
        <taxon>Kitasatosporales</taxon>
        <taxon>Streptomycetaceae</taxon>
        <taxon>Streptomyces</taxon>
    </lineage>
</organism>
<evidence type="ECO:0000256" key="1">
    <source>
        <dbReference type="SAM" id="MobiDB-lite"/>
    </source>
</evidence>
<evidence type="ECO:0000313" key="2">
    <source>
        <dbReference type="EMBL" id="GAA0453902.1"/>
    </source>
</evidence>
<evidence type="ECO:0000313" key="3">
    <source>
        <dbReference type="Proteomes" id="UP001499895"/>
    </source>
</evidence>
<comment type="caution">
    <text evidence="2">The sequence shown here is derived from an EMBL/GenBank/DDBJ whole genome shotgun (WGS) entry which is preliminary data.</text>
</comment>
<feature type="region of interest" description="Disordered" evidence="1">
    <location>
        <begin position="1"/>
        <end position="77"/>
    </location>
</feature>
<gene>
    <name evidence="2" type="ORF">GCM10009544_15830</name>
</gene>
<protein>
    <submittedName>
        <fullName evidence="2">Uncharacterized protein</fullName>
    </submittedName>
</protein>
<name>A0ABN0ZNP3_9ACTN</name>
<sequence>MSPLERLLAEELPTGTFGASRPPTQGPSRDSQRPTGPDPRAAEHRAELEAALNGWQHGRPRRHLRPVPNSPARRSAA</sequence>
<proteinExistence type="predicted"/>
<accession>A0ABN0ZNP3</accession>
<reference evidence="2 3" key="1">
    <citation type="journal article" date="2019" name="Int. J. Syst. Evol. Microbiol.">
        <title>The Global Catalogue of Microorganisms (GCM) 10K type strain sequencing project: providing services to taxonomists for standard genome sequencing and annotation.</title>
        <authorList>
            <consortium name="The Broad Institute Genomics Platform"/>
            <consortium name="The Broad Institute Genome Sequencing Center for Infectious Disease"/>
            <person name="Wu L."/>
            <person name="Ma J."/>
        </authorList>
    </citation>
    <scope>NUCLEOTIDE SEQUENCE [LARGE SCALE GENOMIC DNA]</scope>
    <source>
        <strain evidence="2 3">JCM 10649</strain>
    </source>
</reference>